<proteinExistence type="predicted"/>
<gene>
    <name evidence="3" type="ORF">MANT1106_LOCUS17296</name>
</gene>
<feature type="transmembrane region" description="Helical" evidence="2">
    <location>
        <begin position="92"/>
        <end position="112"/>
    </location>
</feature>
<evidence type="ECO:0000313" key="3">
    <source>
        <dbReference type="EMBL" id="CAD8716467.1"/>
    </source>
</evidence>
<feature type="region of interest" description="Disordered" evidence="1">
    <location>
        <begin position="362"/>
        <end position="439"/>
    </location>
</feature>
<evidence type="ECO:0000256" key="2">
    <source>
        <dbReference type="SAM" id="Phobius"/>
    </source>
</evidence>
<accession>A0A7S0STQ1</accession>
<protein>
    <recommendedName>
        <fullName evidence="4">LamG-like jellyroll fold domain-containing protein</fullName>
    </recommendedName>
</protein>
<feature type="compositionally biased region" description="Acidic residues" evidence="1">
    <location>
        <begin position="25"/>
        <end position="35"/>
    </location>
</feature>
<keyword evidence="2" id="KW-1133">Transmembrane helix</keyword>
<dbReference type="EMBL" id="HBFC01028991">
    <property type="protein sequence ID" value="CAD8716467.1"/>
    <property type="molecule type" value="Transcribed_RNA"/>
</dbReference>
<organism evidence="3">
    <name type="scientific">Mantoniella antarctica</name>
    <dbReference type="NCBI Taxonomy" id="81844"/>
    <lineage>
        <taxon>Eukaryota</taxon>
        <taxon>Viridiplantae</taxon>
        <taxon>Chlorophyta</taxon>
        <taxon>Mamiellophyceae</taxon>
        <taxon>Mamiellales</taxon>
        <taxon>Mamiellaceae</taxon>
        <taxon>Mantoniella</taxon>
    </lineage>
</organism>
<sequence length="1411" mass="149867">MWPGAVSKGSSRVVPESNSPTADAADSDDDDGDAAELDKGGEQAVEESEEEIPEIPDSELNSETKADIDEALDDITADLRQALRDKKRRGNAYLNLASYAVFCIFYMVVVYLQSDVFNGFTVTSSVRRAFVPMDEGGLPLRRMSEPTEILDWLVHAAIPVWVNEVCGDGVCNEPFEYPAYGRFGCRSDCGTNTRLVTMLLQIRADFRDDLYSPLALMTAASWNMCRRDEAAKKAGFPDVCWWEEDRKFTSLKENHLETVNVPPDTLWFISIKGDYMGRVDGSVFISEGSELPWVGTVPEWKACKRNVVNARATAVSGRRLLSAIDHHDDAQRFTGAANSNLTPEDFRAIAARLVSHKRVGTTPTPLIQVSRPEIHNSSEDTSPTMAAERKQELQPQRKATHADIALTNDQQREQRQADHTRVPRALTSAAASSAGTVSSAASRRLLQSTSMTTQINGKTVTGTLAYDSTLVPATEMTWEAWIKPSVSGRLQTLMMVGDFGWSVMLVCNAGEATGTGCCGSHVTDAIGFFMGETPGSVTAGTECANMPSSSAGVPRNVWTHVAVLVSETAATVQFYLNGILSGSTSTLVAGDVVIHDGGGSGSIGLGDVSDTTCSMTGTCSSYDGLMDDVRVWNGLLSPTNMDANKYKLRESHPDYADLRAHYSTTSQSFSVPHDAALAPATTMTFEAWIYPVLGGKTQTLVALGGQGWRVMLMCGGAGSTCCGSHVTDSVGFWMGESPTGVTAGQECVETPSSTAAVTIGEWTHIAVVVDLGPKDVTFVIGGVEENTVQHNGMSINDAGASDGRLTFGYVVPFNCVSNCGSLPFDGFLDGIRIWNTLRTLAEVLINKDLLVTSALPDYSSLVVAYDMVGTSEFTLPDRAANSRDATLESLLYDPRPTVVPAAFNFAGTSHFSVPYAAALAPNDVLTFEAWIKPGTIVKTEVIAMCGTLGWSVLLHCMGGANCCAGGSPVANAIAFNAGKNSNACEDYATSTAGVTRGAWNHIAVTVEPLAGGGKTVSFHIDGVDAGSSSDAAYLIGDGQTSGVLYLAFGIAQPCAGSTGTACEKYTGFMDNIRLWHAALSSLTLLNYKDTLVSVNHPEYDNLIARYSFDSGYGFVVVDRSSAVEHNGVITADNTAAAWSTSEDQTLQSSPWDSHVIAASAASFDGDTLFSIEYNELLVPSNEMTFEAWIKPGATVTSEVIAVMGALGWGVMLTCNGAGAGCCTAGSSTVETAVAFISQKSSNACQDMPSSNIGVTRGAWNHIAVTVASRSGGGKVVSFYVDGFAAGISSDADFAIGNGGPGEALTLGGDGSCAGVNCKMYTGMMDNVRIWGAPLPQYLLEANRNLHVHPSEPMAAALIASYSFDSGLDDDHTEAHRGALALDKVSTFFFNRGELLSFPRRTPCIHGECGKV</sequence>
<feature type="compositionally biased region" description="Basic and acidic residues" evidence="1">
    <location>
        <begin position="410"/>
        <end position="421"/>
    </location>
</feature>
<dbReference type="Pfam" id="PF13385">
    <property type="entry name" value="Laminin_G_3"/>
    <property type="match status" value="4"/>
</dbReference>
<name>A0A7S0STQ1_9CHLO</name>
<dbReference type="SUPFAM" id="SSF49899">
    <property type="entry name" value="Concanavalin A-like lectins/glucanases"/>
    <property type="match status" value="4"/>
</dbReference>
<feature type="region of interest" description="Disordered" evidence="1">
    <location>
        <begin position="1"/>
        <end position="63"/>
    </location>
</feature>
<dbReference type="Gene3D" id="2.60.120.200">
    <property type="match status" value="4"/>
</dbReference>
<feature type="compositionally biased region" description="Acidic residues" evidence="1">
    <location>
        <begin position="44"/>
        <end position="57"/>
    </location>
</feature>
<keyword evidence="2" id="KW-0812">Transmembrane</keyword>
<evidence type="ECO:0008006" key="4">
    <source>
        <dbReference type="Google" id="ProtNLM"/>
    </source>
</evidence>
<reference evidence="3" key="1">
    <citation type="submission" date="2021-01" db="EMBL/GenBank/DDBJ databases">
        <authorList>
            <person name="Corre E."/>
            <person name="Pelletier E."/>
            <person name="Niang G."/>
            <person name="Scheremetjew M."/>
            <person name="Finn R."/>
            <person name="Kale V."/>
            <person name="Holt S."/>
            <person name="Cochrane G."/>
            <person name="Meng A."/>
            <person name="Brown T."/>
            <person name="Cohen L."/>
        </authorList>
    </citation>
    <scope>NUCLEOTIDE SEQUENCE</scope>
    <source>
        <strain evidence="3">SL-175</strain>
    </source>
</reference>
<evidence type="ECO:0000256" key="1">
    <source>
        <dbReference type="SAM" id="MobiDB-lite"/>
    </source>
</evidence>
<dbReference type="InterPro" id="IPR013320">
    <property type="entry name" value="ConA-like_dom_sf"/>
</dbReference>
<keyword evidence="2" id="KW-0472">Membrane</keyword>
<feature type="compositionally biased region" description="Low complexity" evidence="1">
    <location>
        <begin position="428"/>
        <end position="439"/>
    </location>
</feature>